<evidence type="ECO:0000256" key="2">
    <source>
        <dbReference type="SAM" id="Coils"/>
    </source>
</evidence>
<dbReference type="PANTHER" id="PTHR30469">
    <property type="entry name" value="MULTIDRUG RESISTANCE PROTEIN MDTA"/>
    <property type="match status" value="1"/>
</dbReference>
<protein>
    <submittedName>
        <fullName evidence="4">Efflux RND transporter periplasmic adaptor subunit</fullName>
    </submittedName>
</protein>
<dbReference type="Proteomes" id="UP001320702">
    <property type="component" value="Unassembled WGS sequence"/>
</dbReference>
<keyword evidence="2" id="KW-0175">Coiled coil</keyword>
<accession>A0ABT2K5M7</accession>
<evidence type="ECO:0000313" key="5">
    <source>
        <dbReference type="Proteomes" id="UP001320702"/>
    </source>
</evidence>
<feature type="signal peptide" evidence="3">
    <location>
        <begin position="1"/>
        <end position="19"/>
    </location>
</feature>
<name>A0ABT2K5M7_9RHOB</name>
<dbReference type="NCBIfam" id="TIGR01730">
    <property type="entry name" value="RND_mfp"/>
    <property type="match status" value="1"/>
</dbReference>
<reference evidence="4 5" key="1">
    <citation type="submission" date="2022-04" db="EMBL/GenBank/DDBJ databases">
        <title>Paracoccus sp. YLB-12 draft genome sequence.</title>
        <authorList>
            <person name="Yu L."/>
        </authorList>
    </citation>
    <scope>NUCLEOTIDE SEQUENCE [LARGE SCALE GENOMIC DNA]</scope>
    <source>
        <strain evidence="4 5">YLB-12</strain>
    </source>
</reference>
<organism evidence="4 5">
    <name type="scientific">Paracoccus maritimus</name>
    <dbReference type="NCBI Taxonomy" id="2933292"/>
    <lineage>
        <taxon>Bacteria</taxon>
        <taxon>Pseudomonadati</taxon>
        <taxon>Pseudomonadota</taxon>
        <taxon>Alphaproteobacteria</taxon>
        <taxon>Rhodobacterales</taxon>
        <taxon>Paracoccaceae</taxon>
        <taxon>Paracoccus</taxon>
    </lineage>
</organism>
<feature type="chain" id="PRO_5047411396" evidence="3">
    <location>
        <begin position="20"/>
        <end position="369"/>
    </location>
</feature>
<sequence>MARILCLGGALLWTMPAVALDLPAWLNFGSQAQEQSAPRPVVTEIVEDRGEAARWVPGVVQSRTQVTMAFQTLGRMVVRNAELGDRVRTGQVLAELATEDMAATTRAAQAAVDAAEVQLSTARTTLQRTEALAARNVASDAQLEQAQQAAAAAAAAAEQARSELVRAQDSQNNATMIAPFSGVVSDVFEAPGAVVSAGAPILQLSAEDRREAVVDLPESAIVGLPSDATFTVWQRTDPDKQVTAVLDRIDPMADTATRTRRLYLTLPSETPFRLGALVRARLGSAGEPVLTLPAAAIHVVDGRDIVWRVTREGEAADAAGRVEAVKVETSPALQDRIMVMSGLVEGDEVVIRGVHSLQDGQAVGRRVVP</sequence>
<evidence type="ECO:0000256" key="3">
    <source>
        <dbReference type="SAM" id="SignalP"/>
    </source>
</evidence>
<comment type="caution">
    <text evidence="4">The sequence shown here is derived from an EMBL/GenBank/DDBJ whole genome shotgun (WGS) entry which is preliminary data.</text>
</comment>
<keyword evidence="3" id="KW-0732">Signal</keyword>
<comment type="similarity">
    <text evidence="1">Belongs to the membrane fusion protein (MFP) (TC 8.A.1) family.</text>
</comment>
<dbReference type="PANTHER" id="PTHR30469:SF15">
    <property type="entry name" value="HLYD FAMILY OF SECRETION PROTEINS"/>
    <property type="match status" value="1"/>
</dbReference>
<dbReference type="Gene3D" id="1.10.287.470">
    <property type="entry name" value="Helix hairpin bin"/>
    <property type="match status" value="1"/>
</dbReference>
<feature type="coiled-coil region" evidence="2">
    <location>
        <begin position="143"/>
        <end position="170"/>
    </location>
</feature>
<proteinExistence type="inferred from homology"/>
<dbReference type="InterPro" id="IPR006143">
    <property type="entry name" value="RND_pump_MFP"/>
</dbReference>
<dbReference type="Gene3D" id="2.40.30.170">
    <property type="match status" value="1"/>
</dbReference>
<dbReference type="Gene3D" id="2.40.420.20">
    <property type="match status" value="1"/>
</dbReference>
<dbReference type="Gene3D" id="2.40.50.100">
    <property type="match status" value="1"/>
</dbReference>
<evidence type="ECO:0000256" key="1">
    <source>
        <dbReference type="ARBA" id="ARBA00009477"/>
    </source>
</evidence>
<evidence type="ECO:0000313" key="4">
    <source>
        <dbReference type="EMBL" id="MCT4331809.1"/>
    </source>
</evidence>
<dbReference type="EMBL" id="JANAVZ010000001">
    <property type="protein sequence ID" value="MCT4331809.1"/>
    <property type="molecule type" value="Genomic_DNA"/>
</dbReference>
<dbReference type="RefSeq" id="WP_260275674.1">
    <property type="nucleotide sequence ID" value="NZ_JANAVZ010000001.1"/>
</dbReference>
<dbReference type="SUPFAM" id="SSF111369">
    <property type="entry name" value="HlyD-like secretion proteins"/>
    <property type="match status" value="1"/>
</dbReference>
<keyword evidence="5" id="KW-1185">Reference proteome</keyword>
<gene>
    <name evidence="4" type="ORF">MU516_02865</name>
</gene>